<organism evidence="3 4">
    <name type="scientific">Halogranum rubrum</name>
    <dbReference type="NCBI Taxonomy" id="553466"/>
    <lineage>
        <taxon>Archaea</taxon>
        <taxon>Methanobacteriati</taxon>
        <taxon>Methanobacteriota</taxon>
        <taxon>Stenosarchaea group</taxon>
        <taxon>Halobacteria</taxon>
        <taxon>Halobacteriales</taxon>
        <taxon>Haloferacaceae</taxon>
    </lineage>
</organism>
<gene>
    <name evidence="3" type="ORF">SAMN04487950_1524</name>
</gene>
<protein>
    <submittedName>
        <fullName evidence="3">DNA replication factor GINS</fullName>
    </submittedName>
</protein>
<feature type="region of interest" description="Disordered" evidence="1">
    <location>
        <begin position="42"/>
        <end position="61"/>
    </location>
</feature>
<dbReference type="RefSeq" id="WP_089867766.1">
    <property type="nucleotide sequence ID" value="NZ_FOTC01000001.1"/>
</dbReference>
<dbReference type="AlphaFoldDB" id="A0A1I4D125"/>
<feature type="compositionally biased region" description="Low complexity" evidence="1">
    <location>
        <begin position="237"/>
        <end position="251"/>
    </location>
</feature>
<feature type="compositionally biased region" description="Low complexity" evidence="1">
    <location>
        <begin position="212"/>
        <end position="221"/>
    </location>
</feature>
<reference evidence="4" key="1">
    <citation type="submission" date="2016-10" db="EMBL/GenBank/DDBJ databases">
        <authorList>
            <person name="Varghese N."/>
            <person name="Submissions S."/>
        </authorList>
    </citation>
    <scope>NUCLEOTIDE SEQUENCE [LARGE SCALE GENOMIC DNA]</scope>
    <source>
        <strain evidence="4">CGMCC 1.7738</strain>
    </source>
</reference>
<feature type="domain" description="Gins51 C-terminal" evidence="2">
    <location>
        <begin position="261"/>
        <end position="306"/>
    </location>
</feature>
<feature type="compositionally biased region" description="Polar residues" evidence="1">
    <location>
        <begin position="171"/>
        <end position="180"/>
    </location>
</feature>
<feature type="region of interest" description="Disordered" evidence="1">
    <location>
        <begin position="125"/>
        <end position="263"/>
    </location>
</feature>
<evidence type="ECO:0000256" key="1">
    <source>
        <dbReference type="SAM" id="MobiDB-lite"/>
    </source>
</evidence>
<dbReference type="Gene3D" id="1.20.58.1030">
    <property type="match status" value="1"/>
</dbReference>
<dbReference type="STRING" id="553466.SAMN04487950_1524"/>
<dbReference type="Proteomes" id="UP000199607">
    <property type="component" value="Unassembled WGS sequence"/>
</dbReference>
<dbReference type="EMBL" id="FOTC01000001">
    <property type="protein sequence ID" value="SFK86703.1"/>
    <property type="molecule type" value="Genomic_DNA"/>
</dbReference>
<evidence type="ECO:0000313" key="4">
    <source>
        <dbReference type="Proteomes" id="UP000199607"/>
    </source>
</evidence>
<accession>A0A1I4D125</accession>
<sequence>MNLDELRTVQSKERRKDSLQHLRDSFYGDVADYIAALKDERNGAAEQADDPFSSPEVSRLTDEIETAEEVVEAVYERRVGKVVKLASFAAADMPVDDDGMTAEEKALFDDLVTRIETNKTNVLDILAGKRRPGEVQTESPAASEPSDATPTTSETTAATESERERTEPQPAETSPTNETAESPGVLADVMGSGESGTSDDETAGESGHTPVEPEAAPPGAGSDETAPSSSENRSTDEATAPEPEPESAGSDTLDDDHERTTVRITQDVGAIFGVDEREYDLVKEDVVTLPTTNAEPLIQREAAERLD</sequence>
<dbReference type="Pfam" id="PF22090">
    <property type="entry name" value="Gins51_C"/>
    <property type="match status" value="1"/>
</dbReference>
<feature type="compositionally biased region" description="Low complexity" evidence="1">
    <location>
        <begin position="137"/>
        <end position="159"/>
    </location>
</feature>
<keyword evidence="4" id="KW-1185">Reference proteome</keyword>
<evidence type="ECO:0000259" key="2">
    <source>
        <dbReference type="Pfam" id="PF22090"/>
    </source>
</evidence>
<dbReference type="CDD" id="cd11714">
    <property type="entry name" value="GINS_A_archaea"/>
    <property type="match status" value="1"/>
</dbReference>
<dbReference type="InterPro" id="IPR054314">
    <property type="entry name" value="Gins51_C"/>
</dbReference>
<name>A0A1I4D125_9EURY</name>
<proteinExistence type="predicted"/>
<evidence type="ECO:0000313" key="3">
    <source>
        <dbReference type="EMBL" id="SFK86703.1"/>
    </source>
</evidence>
<dbReference type="Gene3D" id="3.40.5.50">
    <property type="match status" value="1"/>
</dbReference>